<keyword evidence="7" id="KW-0206">Cytoskeleton</keyword>
<sequence>MERENFILKWAHSSCRGNPSFLSDNILLIPFDFTLKTCNLKGKSLKCSDRPGKRIGCITATPELGVIALSERKEKSSIYILDYPRMNTISELQRGNNEEYIALMFTGCSIWCL</sequence>
<accession>A0AAV4XE56</accession>
<keyword evidence="9" id="KW-0969">Cilium</keyword>
<dbReference type="Proteomes" id="UP001054945">
    <property type="component" value="Unassembled WGS sequence"/>
</dbReference>
<evidence type="ECO:0000256" key="2">
    <source>
        <dbReference type="ARBA" id="ARBA00004245"/>
    </source>
</evidence>
<dbReference type="AlphaFoldDB" id="A0AAV4XE56"/>
<keyword evidence="8" id="KW-0966">Cell projection</keyword>
<keyword evidence="6" id="KW-0175">Coiled coil</keyword>
<keyword evidence="5" id="KW-0677">Repeat</keyword>
<organism evidence="9 10">
    <name type="scientific">Caerostris extrusa</name>
    <name type="common">Bark spider</name>
    <name type="synonym">Caerostris bankana</name>
    <dbReference type="NCBI Taxonomy" id="172846"/>
    <lineage>
        <taxon>Eukaryota</taxon>
        <taxon>Metazoa</taxon>
        <taxon>Ecdysozoa</taxon>
        <taxon>Arthropoda</taxon>
        <taxon>Chelicerata</taxon>
        <taxon>Arachnida</taxon>
        <taxon>Araneae</taxon>
        <taxon>Araneomorphae</taxon>
        <taxon>Entelegynae</taxon>
        <taxon>Araneoidea</taxon>
        <taxon>Araneidae</taxon>
        <taxon>Caerostris</taxon>
    </lineage>
</organism>
<keyword evidence="3" id="KW-0963">Cytoplasm</keyword>
<dbReference type="EMBL" id="BPLR01017649">
    <property type="protein sequence ID" value="GIY93310.1"/>
    <property type="molecule type" value="Genomic_DNA"/>
</dbReference>
<comment type="subcellular location">
    <subcellularLocation>
        <location evidence="1">Cell projection</location>
        <location evidence="1">Cilium</location>
    </subcellularLocation>
    <subcellularLocation>
        <location evidence="2">Cytoplasm</location>
        <location evidence="2">Cytoskeleton</location>
    </subcellularLocation>
</comment>
<evidence type="ECO:0000256" key="8">
    <source>
        <dbReference type="ARBA" id="ARBA00023273"/>
    </source>
</evidence>
<dbReference type="GO" id="GO:0005930">
    <property type="term" value="C:axoneme"/>
    <property type="evidence" value="ECO:0007669"/>
    <property type="project" value="TreeGrafter"/>
</dbReference>
<dbReference type="PANTHER" id="PTHR14885">
    <property type="entry name" value="CILIA- AND FLAGELLA-ASSOCIATED PROTEIN 43-RELATED"/>
    <property type="match status" value="1"/>
</dbReference>
<keyword evidence="10" id="KW-1185">Reference proteome</keyword>
<protein>
    <submittedName>
        <fullName evidence="9">Cilia- and flagella-associated protein 43</fullName>
    </submittedName>
</protein>
<gene>
    <name evidence="9" type="primary">CFAP43_0</name>
    <name evidence="9" type="ORF">CEXT_445321</name>
</gene>
<dbReference type="PANTHER" id="PTHR14885:SF1">
    <property type="entry name" value="CILIA- AND FLAGELLA-ASSOCIATED PROTEIN 43"/>
    <property type="match status" value="1"/>
</dbReference>
<evidence type="ECO:0000313" key="9">
    <source>
        <dbReference type="EMBL" id="GIY93310.1"/>
    </source>
</evidence>
<keyword evidence="9" id="KW-0282">Flagellum</keyword>
<dbReference type="GO" id="GO:0060271">
    <property type="term" value="P:cilium assembly"/>
    <property type="evidence" value="ECO:0007669"/>
    <property type="project" value="TreeGrafter"/>
</dbReference>
<evidence type="ECO:0000256" key="6">
    <source>
        <dbReference type="ARBA" id="ARBA00023054"/>
    </source>
</evidence>
<name>A0AAV4XE56_CAEEX</name>
<proteinExistence type="predicted"/>
<evidence type="ECO:0000256" key="1">
    <source>
        <dbReference type="ARBA" id="ARBA00004138"/>
    </source>
</evidence>
<evidence type="ECO:0000256" key="3">
    <source>
        <dbReference type="ARBA" id="ARBA00022490"/>
    </source>
</evidence>
<evidence type="ECO:0000256" key="7">
    <source>
        <dbReference type="ARBA" id="ARBA00023212"/>
    </source>
</evidence>
<comment type="caution">
    <text evidence="9">The sequence shown here is derived from an EMBL/GenBank/DDBJ whole genome shotgun (WGS) entry which is preliminary data.</text>
</comment>
<reference evidence="9 10" key="1">
    <citation type="submission" date="2021-06" db="EMBL/GenBank/DDBJ databases">
        <title>Caerostris extrusa draft genome.</title>
        <authorList>
            <person name="Kono N."/>
            <person name="Arakawa K."/>
        </authorList>
    </citation>
    <scope>NUCLEOTIDE SEQUENCE [LARGE SCALE GENOMIC DNA]</scope>
</reference>
<evidence type="ECO:0000256" key="5">
    <source>
        <dbReference type="ARBA" id="ARBA00022737"/>
    </source>
</evidence>
<evidence type="ECO:0000256" key="4">
    <source>
        <dbReference type="ARBA" id="ARBA00022574"/>
    </source>
</evidence>
<keyword evidence="4" id="KW-0853">WD repeat</keyword>
<evidence type="ECO:0000313" key="10">
    <source>
        <dbReference type="Proteomes" id="UP001054945"/>
    </source>
</evidence>